<evidence type="ECO:0000256" key="7">
    <source>
        <dbReference type="ARBA" id="ARBA00023274"/>
    </source>
</evidence>
<keyword evidence="6 8" id="KW-0411">Iron-sulfur</keyword>
<dbReference type="EC" id="1.17.7.4" evidence="8"/>
<dbReference type="FunFam" id="2.40.50.140:FF:000051">
    <property type="entry name" value="RNA-binding transcriptional accessory protein"/>
    <property type="match status" value="1"/>
</dbReference>
<feature type="binding site" evidence="8">
    <location>
        <position position="266"/>
    </location>
    <ligand>
        <name>(2E)-4-hydroxy-3-methylbut-2-enyl diphosphate</name>
        <dbReference type="ChEBI" id="CHEBI:128753"/>
    </ligand>
</feature>
<feature type="binding site" evidence="8">
    <location>
        <position position="95"/>
    </location>
    <ligand>
        <name>[4Fe-4S] cluster</name>
        <dbReference type="ChEBI" id="CHEBI:49883"/>
    </ligand>
</feature>
<comment type="pathway">
    <text evidence="8">Isoprenoid biosynthesis; dimethylallyl diphosphate biosynthesis; dimethylallyl diphosphate from (2E)-4-hydroxy-3-methylbutenyl diphosphate: step 1/1.</text>
</comment>
<evidence type="ECO:0000256" key="5">
    <source>
        <dbReference type="ARBA" id="ARBA00023004"/>
    </source>
</evidence>
<keyword evidence="8" id="KW-0414">Isoprene biosynthesis</keyword>
<dbReference type="GO" id="GO:0050992">
    <property type="term" value="P:dimethylallyl diphosphate biosynthetic process"/>
    <property type="evidence" value="ECO:0007669"/>
    <property type="project" value="UniProtKB-UniRule"/>
</dbReference>
<dbReference type="InterPro" id="IPR003451">
    <property type="entry name" value="LytB/IspH"/>
</dbReference>
<dbReference type="GO" id="GO:0005737">
    <property type="term" value="C:cytoplasm"/>
    <property type="evidence" value="ECO:0007669"/>
    <property type="project" value="UniProtKB-ARBA"/>
</dbReference>
<dbReference type="GO" id="GO:0005840">
    <property type="term" value="C:ribosome"/>
    <property type="evidence" value="ECO:0007669"/>
    <property type="project" value="UniProtKB-KW"/>
</dbReference>
<dbReference type="NCBIfam" id="NF005208">
    <property type="entry name" value="PRK06676.1"/>
    <property type="match status" value="1"/>
</dbReference>
<dbReference type="GO" id="GO:0016114">
    <property type="term" value="P:terpenoid biosynthetic process"/>
    <property type="evidence" value="ECO:0007669"/>
    <property type="project" value="UniProtKB-UniRule"/>
</dbReference>
<keyword evidence="7" id="KW-0687">Ribonucleoprotein</keyword>
<dbReference type="CDD" id="cd04465">
    <property type="entry name" value="S1_RPS1_repeat_ec2_hs2"/>
    <property type="match status" value="1"/>
</dbReference>
<comment type="caution">
    <text evidence="11">The sequence shown here is derived from an EMBL/GenBank/DDBJ whole genome shotgun (WGS) entry which is preliminary data.</text>
</comment>
<feature type="binding site" evidence="8">
    <location>
        <position position="266"/>
    </location>
    <ligand>
        <name>isopentenyl diphosphate</name>
        <dbReference type="ChEBI" id="CHEBI:128769"/>
    </ligand>
</feature>
<feature type="binding site" evidence="8">
    <location>
        <position position="266"/>
    </location>
    <ligand>
        <name>dimethylallyl diphosphate</name>
        <dbReference type="ChEBI" id="CHEBI:57623"/>
    </ligand>
</feature>
<feature type="binding site" evidence="8">
    <location>
        <position position="13"/>
    </location>
    <ligand>
        <name>[4Fe-4S] cluster</name>
        <dbReference type="ChEBI" id="CHEBI:49883"/>
    </ligand>
</feature>
<keyword evidence="3 8" id="KW-0479">Metal-binding</keyword>
<keyword evidence="2 8" id="KW-0004">4Fe-4S</keyword>
<feature type="region of interest" description="Disordered" evidence="9">
    <location>
        <begin position="685"/>
        <end position="734"/>
    </location>
</feature>
<dbReference type="GO" id="GO:0006412">
    <property type="term" value="P:translation"/>
    <property type="evidence" value="ECO:0007669"/>
    <property type="project" value="TreeGrafter"/>
</dbReference>
<dbReference type="PANTHER" id="PTHR10724">
    <property type="entry name" value="30S RIBOSOMAL PROTEIN S1"/>
    <property type="match status" value="1"/>
</dbReference>
<feature type="binding site" evidence="8">
    <location>
        <position position="73"/>
    </location>
    <ligand>
        <name>dimethylallyl diphosphate</name>
        <dbReference type="ChEBI" id="CHEBI:57623"/>
    </ligand>
</feature>
<dbReference type="CDD" id="cd13944">
    <property type="entry name" value="lytB_ispH"/>
    <property type="match status" value="1"/>
</dbReference>
<dbReference type="Gene3D" id="2.40.50.140">
    <property type="entry name" value="Nucleic acid-binding proteins"/>
    <property type="match status" value="4"/>
</dbReference>
<dbReference type="Pfam" id="PF00575">
    <property type="entry name" value="S1"/>
    <property type="match status" value="4"/>
</dbReference>
<dbReference type="Gene3D" id="3.40.50.11270">
    <property type="match status" value="1"/>
</dbReference>
<dbReference type="GO" id="GO:0019288">
    <property type="term" value="P:isopentenyl diphosphate biosynthetic process, methylerythritol 4-phosphate pathway"/>
    <property type="evidence" value="ECO:0007669"/>
    <property type="project" value="UniProtKB-UniRule"/>
</dbReference>
<proteinExistence type="inferred from homology"/>
<dbReference type="InterPro" id="IPR012340">
    <property type="entry name" value="NA-bd_OB-fold"/>
</dbReference>
<comment type="caution">
    <text evidence="8">Lacks conserved residue(s) required for the propagation of feature annotation.</text>
</comment>
<feature type="compositionally biased region" description="Acidic residues" evidence="9">
    <location>
        <begin position="701"/>
        <end position="715"/>
    </location>
</feature>
<evidence type="ECO:0000313" key="12">
    <source>
        <dbReference type="Proteomes" id="UP000824262"/>
    </source>
</evidence>
<comment type="pathway">
    <text evidence="8">Isoprenoid biosynthesis; isopentenyl diphosphate biosynthesis via DXP pathway; isopentenyl diphosphate from 1-deoxy-D-xylulose 5-phosphate: step 6/6.</text>
</comment>
<evidence type="ECO:0000256" key="2">
    <source>
        <dbReference type="ARBA" id="ARBA00022485"/>
    </source>
</evidence>
<dbReference type="Gene3D" id="3.40.1010.20">
    <property type="entry name" value="4-hydroxy-3-methylbut-2-enyl diphosphate reductase, catalytic domain"/>
    <property type="match status" value="2"/>
</dbReference>
<dbReference type="GO" id="GO:0003735">
    <property type="term" value="F:structural constituent of ribosome"/>
    <property type="evidence" value="ECO:0007669"/>
    <property type="project" value="TreeGrafter"/>
</dbReference>
<dbReference type="Proteomes" id="UP000824262">
    <property type="component" value="Unassembled WGS sequence"/>
</dbReference>
<feature type="binding site" evidence="8">
    <location>
        <position position="166"/>
    </location>
    <ligand>
        <name>(2E)-4-hydroxy-3-methylbut-2-enyl diphosphate</name>
        <dbReference type="ChEBI" id="CHEBI:128753"/>
    </ligand>
</feature>
<comment type="cofactor">
    <cofactor evidence="8">
        <name>[4Fe-4S] cluster</name>
        <dbReference type="ChEBI" id="CHEBI:49883"/>
    </cofactor>
    <text evidence="8">Binds 1 [4Fe-4S] cluster per subunit.</text>
</comment>
<reference evidence="11" key="2">
    <citation type="journal article" date="2021" name="PeerJ">
        <title>Extensive microbial diversity within the chicken gut microbiome revealed by metagenomics and culture.</title>
        <authorList>
            <person name="Gilroy R."/>
            <person name="Ravi A."/>
            <person name="Getino M."/>
            <person name="Pursley I."/>
            <person name="Horton D.L."/>
            <person name="Alikhan N.F."/>
            <person name="Baker D."/>
            <person name="Gharbi K."/>
            <person name="Hall N."/>
            <person name="Watson M."/>
            <person name="Adriaenssens E.M."/>
            <person name="Foster-Nyarko E."/>
            <person name="Jarju S."/>
            <person name="Secka A."/>
            <person name="Antonio M."/>
            <person name="Oren A."/>
            <person name="Chaudhuri R.R."/>
            <person name="La Ragione R."/>
            <person name="Hildebrand F."/>
            <person name="Pallen M.J."/>
        </authorList>
    </citation>
    <scope>NUCLEOTIDE SEQUENCE</scope>
    <source>
        <strain evidence="11">ChiBcolR7-354</strain>
    </source>
</reference>
<dbReference type="InterPro" id="IPR035104">
    <property type="entry name" value="Ribosomal_protein_S1-like"/>
</dbReference>
<sequence length="734" mass="79060">MSRVILAKSAGFCFGVSRSVKIAEEQLEKGGCKCLGPLIHNEDVVARLEDMGLAVIYSPDEANAGERVIIRSHGASRAVIEGLRSGGVEVVDATCPFVARIHKIVSAASETGRRVVVIGTAGHAEVEAICGWCSGAVVVSDAQELEKWLLEDEKRCGEPITAVVQTTQTQKNLEECKLLLKKLCTNAEIFDTICSATSTRQEEAAQLSSKCDAMVIIGGKHSANSLHLAELCASRCANTQFIAHAGELDTARLRDADTIGVTAGASAPEWIIKEVLVKMSDEILIQENPVEEQAETAAPESVEAAEIPAAEAVAVEEAPAVEEAAPAAEVPAAGEAKEKSFDEMLEDSLKTIYNGDKVSGTVVAITPTEVSVDLGTKYSAFIPATEFTDDGETKLEDAVHVGDPIEAIVVRVNDVEGTAQLSKKRLDAVKNWADIESAQEDGTVVEGIVTEENKGGVVVSVKGTRVFVPASQSGLPKDTPMTELLKKKVRLKITEVNRGRRRVVGSIRAVQQRERREKAEAIWNTIEVGKVYKGTVKSLTSYGAFVDIGGIDGMVHVSELSWNRIKNPAEVVSVGDELEVYVIGFDKEAKRISLGYKKAEDNPWNKFVSTYNVGDVAQVRIVKLMPFGAFAEVMPGVDGLIHISQLANRRVGKPEEVVAPGDVVDVKITAIDNEKQKISLSIRALSEPEPAPRRSRRREVEPEEELPVEPEEDALVYEVSETGEAKGVVPEDAE</sequence>
<feature type="binding site" evidence="8">
    <location>
        <position position="224"/>
    </location>
    <ligand>
        <name>dimethylallyl diphosphate</name>
        <dbReference type="ChEBI" id="CHEBI:57623"/>
    </ligand>
</feature>
<feature type="binding site" evidence="8">
    <location>
        <position position="123"/>
    </location>
    <ligand>
        <name>isopentenyl diphosphate</name>
        <dbReference type="ChEBI" id="CHEBI:128769"/>
    </ligand>
</feature>
<dbReference type="CDD" id="cd05687">
    <property type="entry name" value="S1_RPS1_repeat_ec1_hs1"/>
    <property type="match status" value="1"/>
</dbReference>
<comment type="similarity">
    <text evidence="8">Belongs to the IspH family.</text>
</comment>
<evidence type="ECO:0000256" key="8">
    <source>
        <dbReference type="HAMAP-Rule" id="MF_00191"/>
    </source>
</evidence>
<feature type="binding site" evidence="8">
    <location>
        <position position="224"/>
    </location>
    <ligand>
        <name>isopentenyl diphosphate</name>
        <dbReference type="ChEBI" id="CHEBI:128769"/>
    </ligand>
</feature>
<dbReference type="PROSITE" id="PS50126">
    <property type="entry name" value="S1"/>
    <property type="match status" value="4"/>
</dbReference>
<evidence type="ECO:0000256" key="4">
    <source>
        <dbReference type="ARBA" id="ARBA00022980"/>
    </source>
</evidence>
<feature type="domain" description="S1 motif" evidence="10">
    <location>
        <begin position="442"/>
        <end position="508"/>
    </location>
</feature>
<evidence type="ECO:0000256" key="9">
    <source>
        <dbReference type="SAM" id="MobiDB-lite"/>
    </source>
</evidence>
<evidence type="ECO:0000259" key="10">
    <source>
        <dbReference type="PROSITE" id="PS50126"/>
    </source>
</evidence>
<reference evidence="11" key="1">
    <citation type="submission" date="2020-10" db="EMBL/GenBank/DDBJ databases">
        <authorList>
            <person name="Gilroy R."/>
        </authorList>
    </citation>
    <scope>NUCLEOTIDE SEQUENCE</scope>
    <source>
        <strain evidence="11">ChiBcolR7-354</strain>
    </source>
</reference>
<feature type="domain" description="S1 motif" evidence="10">
    <location>
        <begin position="529"/>
        <end position="597"/>
    </location>
</feature>
<feature type="binding site" evidence="8">
    <location>
        <position position="73"/>
    </location>
    <ligand>
        <name>(2E)-4-hydroxy-3-methylbut-2-enyl diphosphate</name>
        <dbReference type="ChEBI" id="CHEBI:128753"/>
    </ligand>
</feature>
<dbReference type="NCBIfam" id="TIGR00216">
    <property type="entry name" value="ispH_lytB"/>
    <property type="match status" value="1"/>
</dbReference>
<dbReference type="InterPro" id="IPR003029">
    <property type="entry name" value="S1_domain"/>
</dbReference>
<evidence type="ECO:0000256" key="1">
    <source>
        <dbReference type="ARBA" id="ARBA00006767"/>
    </source>
</evidence>
<evidence type="ECO:0000256" key="6">
    <source>
        <dbReference type="ARBA" id="ARBA00023014"/>
    </source>
</evidence>
<feature type="binding site" evidence="8">
    <location>
        <position position="123"/>
    </location>
    <ligand>
        <name>dimethylallyl diphosphate</name>
        <dbReference type="ChEBI" id="CHEBI:57623"/>
    </ligand>
</feature>
<dbReference type="NCBIfam" id="NF000907">
    <property type="entry name" value="PRK00087.1"/>
    <property type="match status" value="1"/>
</dbReference>
<feature type="binding site" evidence="8">
    <location>
        <position position="222"/>
    </location>
    <ligand>
        <name>isopentenyl diphosphate</name>
        <dbReference type="ChEBI" id="CHEBI:128769"/>
    </ligand>
</feature>
<feature type="binding site" evidence="8">
    <location>
        <position position="224"/>
    </location>
    <ligand>
        <name>(2E)-4-hydroxy-3-methylbut-2-enyl diphosphate</name>
        <dbReference type="ChEBI" id="CHEBI:128753"/>
    </ligand>
</feature>
<feature type="domain" description="S1 motif" evidence="10">
    <location>
        <begin position="614"/>
        <end position="683"/>
    </location>
</feature>
<dbReference type="SUPFAM" id="SSF50249">
    <property type="entry name" value="Nucleic acid-binding proteins"/>
    <property type="match status" value="4"/>
</dbReference>
<dbReference type="AlphaFoldDB" id="A0A9D1CRW3"/>
<comment type="function">
    <text evidence="8">Catalyzes the conversion of 1-hydroxy-2-methyl-2-(E)-butenyl 4-diphosphate (HMBPP) into a mixture of isopentenyl diphosphate (IPP) and dimethylallyl diphosphate (DMAPP). Acts in the terminal step of the DOXP/MEP pathway for isoprenoid precursor biosynthesis.</text>
</comment>
<comment type="catalytic activity">
    <reaction evidence="8">
        <text>dimethylallyl diphosphate + 2 oxidized [2Fe-2S]-[ferredoxin] + H2O = (2E)-4-hydroxy-3-methylbut-2-enyl diphosphate + 2 reduced [2Fe-2S]-[ferredoxin] + 2 H(+)</text>
        <dbReference type="Rhea" id="RHEA:24825"/>
        <dbReference type="Rhea" id="RHEA-COMP:10000"/>
        <dbReference type="Rhea" id="RHEA-COMP:10001"/>
        <dbReference type="ChEBI" id="CHEBI:15377"/>
        <dbReference type="ChEBI" id="CHEBI:15378"/>
        <dbReference type="ChEBI" id="CHEBI:33737"/>
        <dbReference type="ChEBI" id="CHEBI:33738"/>
        <dbReference type="ChEBI" id="CHEBI:57623"/>
        <dbReference type="ChEBI" id="CHEBI:128753"/>
        <dbReference type="EC" id="1.17.7.4"/>
    </reaction>
</comment>
<keyword evidence="8 11" id="KW-0560">Oxidoreductase</keyword>
<dbReference type="GO" id="GO:0046872">
    <property type="term" value="F:metal ion binding"/>
    <property type="evidence" value="ECO:0007669"/>
    <property type="project" value="UniProtKB-KW"/>
</dbReference>
<comment type="catalytic activity">
    <reaction evidence="8">
        <text>isopentenyl diphosphate + 2 oxidized [2Fe-2S]-[ferredoxin] + H2O = (2E)-4-hydroxy-3-methylbut-2-enyl diphosphate + 2 reduced [2Fe-2S]-[ferredoxin] + 2 H(+)</text>
        <dbReference type="Rhea" id="RHEA:24488"/>
        <dbReference type="Rhea" id="RHEA-COMP:10000"/>
        <dbReference type="Rhea" id="RHEA-COMP:10001"/>
        <dbReference type="ChEBI" id="CHEBI:15377"/>
        <dbReference type="ChEBI" id="CHEBI:15378"/>
        <dbReference type="ChEBI" id="CHEBI:33737"/>
        <dbReference type="ChEBI" id="CHEBI:33738"/>
        <dbReference type="ChEBI" id="CHEBI:128753"/>
        <dbReference type="ChEBI" id="CHEBI:128769"/>
        <dbReference type="EC" id="1.17.7.4"/>
    </reaction>
</comment>
<dbReference type="PANTHER" id="PTHR10724:SF7">
    <property type="entry name" value="SMALL RIBOSOMAL SUBUNIT PROTEIN BS1C"/>
    <property type="match status" value="1"/>
</dbReference>
<feature type="binding site" evidence="8">
    <location>
        <position position="194"/>
    </location>
    <ligand>
        <name>[4Fe-4S] cluster</name>
        <dbReference type="ChEBI" id="CHEBI:49883"/>
    </ligand>
</feature>
<feature type="binding site" evidence="8">
    <location>
        <position position="40"/>
    </location>
    <ligand>
        <name>dimethylallyl diphosphate</name>
        <dbReference type="ChEBI" id="CHEBI:57623"/>
    </ligand>
</feature>
<dbReference type="EMBL" id="DVGA01000021">
    <property type="protein sequence ID" value="HIQ77931.1"/>
    <property type="molecule type" value="Genomic_DNA"/>
</dbReference>
<organism evidence="11 12">
    <name type="scientific">Candidatus Scatomorpha intestinavium</name>
    <dbReference type="NCBI Taxonomy" id="2840922"/>
    <lineage>
        <taxon>Bacteria</taxon>
        <taxon>Bacillati</taxon>
        <taxon>Bacillota</taxon>
        <taxon>Clostridia</taxon>
        <taxon>Eubacteriales</taxon>
        <taxon>Candidatus Scatomorpha</taxon>
    </lineage>
</organism>
<gene>
    <name evidence="8" type="primary">ispH</name>
    <name evidence="11" type="ORF">IAB77_01575</name>
</gene>
<dbReference type="HAMAP" id="MF_00191">
    <property type="entry name" value="IspH"/>
    <property type="match status" value="1"/>
</dbReference>
<feature type="domain" description="S1 motif" evidence="10">
    <location>
        <begin position="355"/>
        <end position="424"/>
    </location>
</feature>
<feature type="binding site" evidence="8">
    <location>
        <position position="40"/>
    </location>
    <ligand>
        <name>(2E)-4-hydroxy-3-methylbut-2-enyl diphosphate</name>
        <dbReference type="ChEBI" id="CHEBI:128753"/>
    </ligand>
</feature>
<comment type="similarity">
    <text evidence="1">Belongs to the bacterial ribosomal protein bS1 family.</text>
</comment>
<feature type="binding site" evidence="8">
    <location>
        <position position="222"/>
    </location>
    <ligand>
        <name>dimethylallyl diphosphate</name>
        <dbReference type="ChEBI" id="CHEBI:57623"/>
    </ligand>
</feature>
<feature type="active site" description="Proton donor" evidence="8">
    <location>
        <position position="125"/>
    </location>
</feature>
<feature type="binding site" evidence="8">
    <location>
        <position position="40"/>
    </location>
    <ligand>
        <name>isopentenyl diphosphate</name>
        <dbReference type="ChEBI" id="CHEBI:128769"/>
    </ligand>
</feature>
<keyword evidence="4 11" id="KW-0689">Ribosomal protein</keyword>
<keyword evidence="5 8" id="KW-0408">Iron</keyword>
<evidence type="ECO:0000256" key="3">
    <source>
        <dbReference type="ARBA" id="ARBA00022723"/>
    </source>
</evidence>
<dbReference type="PRINTS" id="PR00681">
    <property type="entry name" value="RIBOSOMALS1"/>
</dbReference>
<dbReference type="Pfam" id="PF02401">
    <property type="entry name" value="LYTB"/>
    <property type="match status" value="1"/>
</dbReference>
<dbReference type="CDD" id="cd05688">
    <property type="entry name" value="S1_RPS1_repeat_ec3"/>
    <property type="match status" value="1"/>
</dbReference>
<protein>
    <recommendedName>
        <fullName evidence="8">4-hydroxy-3-methylbut-2-enyl diphosphate reductase</fullName>
        <shortName evidence="8">HMBPP reductase</shortName>
        <ecNumber evidence="8">1.17.7.4</ecNumber>
    </recommendedName>
</protein>
<dbReference type="InterPro" id="IPR050437">
    <property type="entry name" value="Ribos_protein_bS1-like"/>
</dbReference>
<dbReference type="GO" id="GO:0003729">
    <property type="term" value="F:mRNA binding"/>
    <property type="evidence" value="ECO:0007669"/>
    <property type="project" value="UniProtKB-ARBA"/>
</dbReference>
<feature type="binding site" evidence="8">
    <location>
        <position position="123"/>
    </location>
    <ligand>
        <name>(2E)-4-hydroxy-3-methylbut-2-enyl diphosphate</name>
        <dbReference type="ChEBI" id="CHEBI:128753"/>
    </ligand>
</feature>
<dbReference type="GO" id="GO:0051745">
    <property type="term" value="F:4-hydroxy-3-methylbut-2-enyl diphosphate reductase activity"/>
    <property type="evidence" value="ECO:0007669"/>
    <property type="project" value="UniProtKB-UniRule"/>
</dbReference>
<dbReference type="SMART" id="SM00316">
    <property type="entry name" value="S1"/>
    <property type="match status" value="4"/>
</dbReference>
<accession>A0A9D1CRW3</accession>
<feature type="binding site" evidence="8">
    <location>
        <position position="222"/>
    </location>
    <ligand>
        <name>(2E)-4-hydroxy-3-methylbut-2-enyl diphosphate</name>
        <dbReference type="ChEBI" id="CHEBI:128753"/>
    </ligand>
</feature>
<feature type="binding site" evidence="8">
    <location>
        <position position="73"/>
    </location>
    <ligand>
        <name>isopentenyl diphosphate</name>
        <dbReference type="ChEBI" id="CHEBI:128769"/>
    </ligand>
</feature>
<dbReference type="GO" id="GO:0051539">
    <property type="term" value="F:4 iron, 4 sulfur cluster binding"/>
    <property type="evidence" value="ECO:0007669"/>
    <property type="project" value="UniProtKB-UniRule"/>
</dbReference>
<evidence type="ECO:0000313" key="11">
    <source>
        <dbReference type="EMBL" id="HIQ77931.1"/>
    </source>
</evidence>
<name>A0A9D1CRW3_9FIRM</name>